<protein>
    <recommendedName>
        <fullName evidence="3">Lipoprotein</fullName>
    </recommendedName>
</protein>
<evidence type="ECO:0008006" key="3">
    <source>
        <dbReference type="Google" id="ProtNLM"/>
    </source>
</evidence>
<reference evidence="1" key="1">
    <citation type="submission" date="2022-10" db="EMBL/GenBank/DDBJ databases">
        <title>Chitiniphilus purpureus sp. nov., a novel chitin-degrading bacterium isolated from crawfish pond sediment.</title>
        <authorList>
            <person name="Li K."/>
        </authorList>
    </citation>
    <scope>NUCLEOTIDE SEQUENCE</scope>
    <source>
        <strain evidence="1">CD1</strain>
    </source>
</reference>
<dbReference type="Proteomes" id="UP001061302">
    <property type="component" value="Chromosome"/>
</dbReference>
<gene>
    <name evidence="1" type="ORF">N8I74_12660</name>
</gene>
<dbReference type="RefSeq" id="WP_263123469.1">
    <property type="nucleotide sequence ID" value="NZ_CP106753.1"/>
</dbReference>
<sequence>MQAMRMLAALGVALGLAGCDQVVETARQEAASEVDARTRAAVGEVSRQLDEALRGLDASAVAAEVKQQGRVLKDKARQLVGPDWQVLEQYVGRYPRDIGLFAEVSPIMPELKRVLGNRLAVFRTHMGTQGRIGMEQVLYVTGNKPHRGGQDAAYLLIDTRERRLEVGLLEQGKLTVYASPGRPLPKPKDVQSFITNLNSV</sequence>
<name>A0ABY6DIJ8_9NEIS</name>
<organism evidence="1 2">
    <name type="scientific">Chitiniphilus purpureus</name>
    <dbReference type="NCBI Taxonomy" id="2981137"/>
    <lineage>
        <taxon>Bacteria</taxon>
        <taxon>Pseudomonadati</taxon>
        <taxon>Pseudomonadota</taxon>
        <taxon>Betaproteobacteria</taxon>
        <taxon>Neisseriales</taxon>
        <taxon>Chitinibacteraceae</taxon>
        <taxon>Chitiniphilus</taxon>
    </lineage>
</organism>
<dbReference type="EMBL" id="CP106753">
    <property type="protein sequence ID" value="UXY14169.1"/>
    <property type="molecule type" value="Genomic_DNA"/>
</dbReference>
<evidence type="ECO:0000313" key="2">
    <source>
        <dbReference type="Proteomes" id="UP001061302"/>
    </source>
</evidence>
<accession>A0ABY6DIJ8</accession>
<evidence type="ECO:0000313" key="1">
    <source>
        <dbReference type="EMBL" id="UXY14169.1"/>
    </source>
</evidence>
<proteinExistence type="predicted"/>
<dbReference type="PROSITE" id="PS51257">
    <property type="entry name" value="PROKAR_LIPOPROTEIN"/>
    <property type="match status" value="1"/>
</dbReference>
<keyword evidence="2" id="KW-1185">Reference proteome</keyword>